<dbReference type="GO" id="GO:0016020">
    <property type="term" value="C:membrane"/>
    <property type="evidence" value="ECO:0007669"/>
    <property type="project" value="UniProtKB-SubCell"/>
</dbReference>
<dbReference type="EMBL" id="CP003156">
    <property type="protein sequence ID" value="AEV33987.1"/>
    <property type="molecule type" value="Genomic_DNA"/>
</dbReference>
<dbReference type="GO" id="GO:0016780">
    <property type="term" value="F:phosphotransferase activity, for other substituted phosphate groups"/>
    <property type="evidence" value="ECO:0007669"/>
    <property type="project" value="TreeGrafter"/>
</dbReference>
<dbReference type="PATRIC" id="fig|926562.3.peg.3050"/>
<sequence length="460" mass="53489">MQSRYARFFQFIIILGDLLLLNGCYLLAVAFRFDELKLQNTEYYDYYVQLAVFFNFSWVLLAFLFRTYDMHRTMEPRKATSKVLNVFFIHLFILLLLLVSLKKDEYSRLFLTYFYIAFFVSVLPWRFYFLRFLRAYRKRGSHFRPVLLLGSGAGLLRFYKAVESHPEYGLAISGYFSDSPIEGIPTKGREEDVLAFLKKNEVDEIFCAYPSGDPRLLKWLHFADENLIRFRIVPDLGVEHATGVEIDFYHDVPILVQRKEPLEYLHSRLLKRFGDITFSLFVIFTIFPWLFSILIVGVKLSGKGPVFFKQKRTGLKDGAFTIYKFRSMVVNEAADSLQATVGDARVTSFGRFMRTHNLDELPQFFNVLKGEMSVVGPRPHMLAHTEKYTALIDKYMVRHFAKPGITGLAQVSGYRGETRTTEEMEARVKTDVYYIENWSVLLDVKIIGLTIFSTLKGSSE</sequence>
<dbReference type="OrthoDB" id="9808602at2"/>
<protein>
    <submittedName>
        <fullName evidence="9">Undecaprenyl-phosphate glucose phosphotransferase</fullName>
    </submittedName>
</protein>
<dbReference type="Pfam" id="PF13727">
    <property type="entry name" value="CoA_binding_3"/>
    <property type="match status" value="1"/>
</dbReference>
<dbReference type="PANTHER" id="PTHR30576">
    <property type="entry name" value="COLANIC BIOSYNTHESIS UDP-GLUCOSE LIPID CARRIER TRANSFERASE"/>
    <property type="match status" value="1"/>
</dbReference>
<feature type="transmembrane region" description="Helical" evidence="7">
    <location>
        <begin position="84"/>
        <end position="101"/>
    </location>
</feature>
<evidence type="ECO:0000256" key="6">
    <source>
        <dbReference type="ARBA" id="ARBA00023136"/>
    </source>
</evidence>
<dbReference type="NCBIfam" id="TIGR03023">
    <property type="entry name" value="WcaJ_sugtrans"/>
    <property type="match status" value="1"/>
</dbReference>
<evidence type="ECO:0000256" key="1">
    <source>
        <dbReference type="ARBA" id="ARBA00004141"/>
    </source>
</evidence>
<evidence type="ECO:0000256" key="3">
    <source>
        <dbReference type="ARBA" id="ARBA00022679"/>
    </source>
</evidence>
<evidence type="ECO:0000256" key="2">
    <source>
        <dbReference type="ARBA" id="ARBA00006464"/>
    </source>
</evidence>
<comment type="similarity">
    <text evidence="2">Belongs to the bacterial sugar transferase family.</text>
</comment>
<accession>G8R2H5</accession>
<evidence type="ECO:0000256" key="4">
    <source>
        <dbReference type="ARBA" id="ARBA00022692"/>
    </source>
</evidence>
<evidence type="ECO:0000259" key="8">
    <source>
        <dbReference type="Pfam" id="PF02397"/>
    </source>
</evidence>
<feature type="transmembrane region" description="Helical" evidence="7">
    <location>
        <begin position="113"/>
        <end position="133"/>
    </location>
</feature>
<feature type="transmembrane region" description="Helical" evidence="7">
    <location>
        <begin position="276"/>
        <end position="298"/>
    </location>
</feature>
<keyword evidence="4 7" id="KW-0812">Transmembrane</keyword>
<feature type="domain" description="Bacterial sugar transferase" evidence="8">
    <location>
        <begin position="271"/>
        <end position="455"/>
    </location>
</feature>
<dbReference type="InterPro" id="IPR017473">
    <property type="entry name" value="Undecaprenyl-P_gluc_Ptfrase"/>
</dbReference>
<evidence type="ECO:0000256" key="7">
    <source>
        <dbReference type="SAM" id="Phobius"/>
    </source>
</evidence>
<proteinExistence type="inferred from homology"/>
<dbReference type="RefSeq" id="WP_014203334.1">
    <property type="nucleotide sequence ID" value="NC_016599.1"/>
</dbReference>
<dbReference type="PANTHER" id="PTHR30576:SF0">
    <property type="entry name" value="UNDECAPRENYL-PHOSPHATE N-ACETYLGALACTOSAMINYL 1-PHOSPHATE TRANSFERASE-RELATED"/>
    <property type="match status" value="1"/>
</dbReference>
<evidence type="ECO:0000256" key="5">
    <source>
        <dbReference type="ARBA" id="ARBA00022989"/>
    </source>
</evidence>
<dbReference type="Proteomes" id="UP000005631">
    <property type="component" value="Chromosome"/>
</dbReference>
<reference evidence="9 10" key="1">
    <citation type="journal article" date="2012" name="Stand. Genomic Sci.">
        <title>Genome sequence of the orange-pigmented seawater bacterium Owenweeksia hongkongensis type strain (UST20020801(T)).</title>
        <authorList>
            <person name="Riedel T."/>
            <person name="Held B."/>
            <person name="Nolan M."/>
            <person name="Lucas S."/>
            <person name="Lapidus A."/>
            <person name="Tice H."/>
            <person name="Del Rio T.G."/>
            <person name="Cheng J.F."/>
            <person name="Han C."/>
            <person name="Tapia R."/>
            <person name="Goodwin L.A."/>
            <person name="Pitluck S."/>
            <person name="Liolios K."/>
            <person name="Mavromatis K."/>
            <person name="Pagani I."/>
            <person name="Ivanova N."/>
            <person name="Mikhailova N."/>
            <person name="Pati A."/>
            <person name="Chen A."/>
            <person name="Palaniappan K."/>
            <person name="Rohde M."/>
            <person name="Tindall B.J."/>
            <person name="Detter J.C."/>
            <person name="Goker M."/>
            <person name="Woyke T."/>
            <person name="Bristow J."/>
            <person name="Eisen J.A."/>
            <person name="Markowitz V."/>
            <person name="Hugenholtz P."/>
            <person name="Klenk H.P."/>
            <person name="Kyrpides N.C."/>
        </authorList>
    </citation>
    <scope>NUCLEOTIDE SEQUENCE</scope>
    <source>
        <strain evidence="10">DSM 17368 / JCM 12287 / NRRL B-23963</strain>
    </source>
</reference>
<dbReference type="InterPro" id="IPR017475">
    <property type="entry name" value="EPS_sugar_tfrase"/>
</dbReference>
<name>G8R2H5_OWEHD</name>
<feature type="transmembrane region" description="Helical" evidence="7">
    <location>
        <begin position="12"/>
        <end position="31"/>
    </location>
</feature>
<dbReference type="eggNOG" id="COG2148">
    <property type="taxonomic scope" value="Bacteria"/>
</dbReference>
<gene>
    <name evidence="9" type="ordered locus">Oweho_3032</name>
</gene>
<dbReference type="Pfam" id="PF02397">
    <property type="entry name" value="Bac_transf"/>
    <property type="match status" value="1"/>
</dbReference>
<dbReference type="HOGENOM" id="CLU_024920_0_1_10"/>
<dbReference type="eggNOG" id="COG1086">
    <property type="taxonomic scope" value="Bacteria"/>
</dbReference>
<feature type="transmembrane region" description="Helical" evidence="7">
    <location>
        <begin position="46"/>
        <end position="64"/>
    </location>
</feature>
<keyword evidence="5 7" id="KW-1133">Transmembrane helix</keyword>
<dbReference type="InterPro" id="IPR003362">
    <property type="entry name" value="Bact_transf"/>
</dbReference>
<dbReference type="KEGG" id="oho:Oweho_3032"/>
<dbReference type="STRING" id="926562.Oweho_3032"/>
<keyword evidence="10" id="KW-1185">Reference proteome</keyword>
<dbReference type="AlphaFoldDB" id="G8R2H5"/>
<comment type="subcellular location">
    <subcellularLocation>
        <location evidence="1">Membrane</location>
        <topology evidence="1">Multi-pass membrane protein</topology>
    </subcellularLocation>
</comment>
<organism evidence="9 10">
    <name type="scientific">Owenweeksia hongkongensis (strain DSM 17368 / CIP 108786 / JCM 12287 / NRRL B-23963 / UST20020801)</name>
    <dbReference type="NCBI Taxonomy" id="926562"/>
    <lineage>
        <taxon>Bacteria</taxon>
        <taxon>Pseudomonadati</taxon>
        <taxon>Bacteroidota</taxon>
        <taxon>Flavobacteriia</taxon>
        <taxon>Flavobacteriales</taxon>
        <taxon>Owenweeksiaceae</taxon>
        <taxon>Owenweeksia</taxon>
    </lineage>
</organism>
<dbReference type="NCBIfam" id="TIGR03025">
    <property type="entry name" value="EPS_sugtrans"/>
    <property type="match status" value="1"/>
</dbReference>
<evidence type="ECO:0000313" key="9">
    <source>
        <dbReference type="EMBL" id="AEV33987.1"/>
    </source>
</evidence>
<dbReference type="Gene3D" id="3.40.50.720">
    <property type="entry name" value="NAD(P)-binding Rossmann-like Domain"/>
    <property type="match status" value="1"/>
</dbReference>
<keyword evidence="3 9" id="KW-0808">Transferase</keyword>
<keyword evidence="6 7" id="KW-0472">Membrane</keyword>
<evidence type="ECO:0000313" key="10">
    <source>
        <dbReference type="Proteomes" id="UP000005631"/>
    </source>
</evidence>